<name>A0A1G6JDF4_9MICO</name>
<keyword evidence="2" id="KW-0812">Transmembrane</keyword>
<organism evidence="3 4">
    <name type="scientific">Microbacterium enclense</name>
    <dbReference type="NCBI Taxonomy" id="993073"/>
    <lineage>
        <taxon>Bacteria</taxon>
        <taxon>Bacillati</taxon>
        <taxon>Actinomycetota</taxon>
        <taxon>Actinomycetes</taxon>
        <taxon>Micrococcales</taxon>
        <taxon>Microbacteriaceae</taxon>
        <taxon>Microbacterium</taxon>
    </lineage>
</organism>
<dbReference type="EMBL" id="FMYG01000003">
    <property type="protein sequence ID" value="SDC16693.1"/>
    <property type="molecule type" value="Genomic_DNA"/>
</dbReference>
<evidence type="ECO:0000313" key="4">
    <source>
        <dbReference type="Proteomes" id="UP000183203"/>
    </source>
</evidence>
<feature type="transmembrane region" description="Helical" evidence="2">
    <location>
        <begin position="42"/>
        <end position="63"/>
    </location>
</feature>
<dbReference type="RefSeq" id="WP_167345241.1">
    <property type="nucleotide sequence ID" value="NZ_FMYG01000003.1"/>
</dbReference>
<accession>A0A1G6JDF4</accession>
<gene>
    <name evidence="3" type="ORF">SAMN05216418_1790</name>
</gene>
<keyword evidence="2" id="KW-1133">Transmembrane helix</keyword>
<dbReference type="Proteomes" id="UP000183203">
    <property type="component" value="Unassembled WGS sequence"/>
</dbReference>
<proteinExistence type="predicted"/>
<protein>
    <submittedName>
        <fullName evidence="3">Uncharacterized protein</fullName>
    </submittedName>
</protein>
<reference evidence="3 4" key="1">
    <citation type="submission" date="2016-09" db="EMBL/GenBank/DDBJ databases">
        <authorList>
            <person name="Capua I."/>
            <person name="De Benedictis P."/>
            <person name="Joannis T."/>
            <person name="Lombin L.H."/>
            <person name="Cattoli G."/>
        </authorList>
    </citation>
    <scope>NUCLEOTIDE SEQUENCE [LARGE SCALE GENOMIC DNA]</scope>
    <source>
        <strain evidence="3 4">NIO-1002</strain>
    </source>
</reference>
<dbReference type="AlphaFoldDB" id="A0A1G6JDF4"/>
<evidence type="ECO:0000256" key="2">
    <source>
        <dbReference type="SAM" id="Phobius"/>
    </source>
</evidence>
<feature type="region of interest" description="Disordered" evidence="1">
    <location>
        <begin position="1"/>
        <end position="21"/>
    </location>
</feature>
<evidence type="ECO:0000313" key="3">
    <source>
        <dbReference type="EMBL" id="SDC16693.1"/>
    </source>
</evidence>
<evidence type="ECO:0000256" key="1">
    <source>
        <dbReference type="SAM" id="MobiDB-lite"/>
    </source>
</evidence>
<sequence>MEADGDERSVPVASRLVHGYPGGEDREAEVVGGVVGEGGDGLHLPCGFVAALALALVVALAGVRSAHRVEVEAVGVLPAHGGVCATDELERGAVDADVASVAGADVGGEPAHARAHQRVHELVSAVALLLRVGGARDDELFGGGVLALVDVPGLHEVQDAVEGLAVALVPLVAVTRKGAEFEVVAHLRGGAGVQRGGDGVVPGIPVIHVHEEEDEHGTVRHQRLAAGAGAAVLLLPLVDEFDHAGFVDEGAVELHLVQAPGVRLPQPLVPVVGVPGGFEHASVEELEGDLLLGGHRWPSERKIRR</sequence>
<keyword evidence="2" id="KW-0472">Membrane</keyword>